<dbReference type="AlphaFoldDB" id="A0A9P5IT97"/>
<organism evidence="1 2">
    <name type="scientific">Botrytis byssoidea</name>
    <dbReference type="NCBI Taxonomy" id="139641"/>
    <lineage>
        <taxon>Eukaryota</taxon>
        <taxon>Fungi</taxon>
        <taxon>Dikarya</taxon>
        <taxon>Ascomycota</taxon>
        <taxon>Pezizomycotina</taxon>
        <taxon>Leotiomycetes</taxon>
        <taxon>Helotiales</taxon>
        <taxon>Sclerotiniaceae</taxon>
        <taxon>Botrytis</taxon>
    </lineage>
</organism>
<dbReference type="RefSeq" id="XP_038735459.1">
    <property type="nucleotide sequence ID" value="XM_038873596.1"/>
</dbReference>
<reference evidence="1 2" key="1">
    <citation type="journal article" date="2020" name="Genome Biol. Evol.">
        <title>Comparative genomics of Sclerotiniaceae.</title>
        <authorList>
            <person name="Valero Jimenez C.A."/>
            <person name="Steentjes M."/>
            <person name="Scholten O.E."/>
            <person name="Van Kan J.A.L."/>
        </authorList>
    </citation>
    <scope>NUCLEOTIDE SEQUENCE [LARGE SCALE GENOMIC DNA]</scope>
    <source>
        <strain evidence="1 2">MUCL 94</strain>
    </source>
</reference>
<proteinExistence type="predicted"/>
<evidence type="ECO:0000313" key="2">
    <source>
        <dbReference type="Proteomes" id="UP000710849"/>
    </source>
</evidence>
<comment type="caution">
    <text evidence="1">The sequence shown here is derived from an EMBL/GenBank/DDBJ whole genome shotgun (WGS) entry which is preliminary data.</text>
</comment>
<accession>A0A9P5IT97</accession>
<gene>
    <name evidence="1" type="ORF">EAE97_003084</name>
</gene>
<name>A0A9P5IT97_9HELO</name>
<dbReference type="EMBL" id="RCSW01000005">
    <property type="protein sequence ID" value="KAF7949575.1"/>
    <property type="molecule type" value="Genomic_DNA"/>
</dbReference>
<evidence type="ECO:0000313" key="1">
    <source>
        <dbReference type="EMBL" id="KAF7949575.1"/>
    </source>
</evidence>
<dbReference type="Proteomes" id="UP000710849">
    <property type="component" value="Unassembled WGS sequence"/>
</dbReference>
<dbReference type="GeneID" id="62146673"/>
<protein>
    <submittedName>
        <fullName evidence="1">Uncharacterized protein</fullName>
    </submittedName>
</protein>
<keyword evidence="2" id="KW-1185">Reference proteome</keyword>
<sequence>MISIAPKLILLDVAKFLDDERIRGSLHGIPVTEAQDPVGTVPLGYSQTNGRPFRLAAVASG</sequence>